<gene>
    <name evidence="1" type="ORF">N0B51_14765</name>
</gene>
<dbReference type="AlphaFoldDB" id="A0A9X2W3U5"/>
<dbReference type="Gene3D" id="3.40.50.12580">
    <property type="match status" value="1"/>
</dbReference>
<feature type="non-terminal residue" evidence="1">
    <location>
        <position position="364"/>
    </location>
</feature>
<proteinExistence type="predicted"/>
<dbReference type="EMBL" id="JAOAMV010000020">
    <property type="protein sequence ID" value="MCT2560242.1"/>
    <property type="molecule type" value="Genomic_DNA"/>
</dbReference>
<comment type="caution">
    <text evidence="1">The sequence shown here is derived from an EMBL/GenBank/DDBJ whole genome shotgun (WGS) entry which is preliminary data.</text>
</comment>
<organism evidence="1 2">
    <name type="scientific">Tsuneonella litorea</name>
    <dbReference type="NCBI Taxonomy" id="2976475"/>
    <lineage>
        <taxon>Bacteria</taxon>
        <taxon>Pseudomonadati</taxon>
        <taxon>Pseudomonadota</taxon>
        <taxon>Alphaproteobacteria</taxon>
        <taxon>Sphingomonadales</taxon>
        <taxon>Erythrobacteraceae</taxon>
        <taxon>Tsuneonella</taxon>
    </lineage>
</organism>
<evidence type="ECO:0000313" key="2">
    <source>
        <dbReference type="Proteomes" id="UP001142648"/>
    </source>
</evidence>
<sequence length="364" mass="41281">MPFKTSLPETGTWRLNIAIGTCVPLAYRPQTMRNVLFLFNHDAGHQVAHLAGTAAATARLYPEIACTIACATPAIRERLDTLIPGGDARRLEWVDLTLPLWARAIAAVFDRVLPSSRLLRLRLHRQMFAHSDVVVSTERTCLRVKRHLRREEVPLFVILPHGAGDRSVSYHPDFARFDSVLVAGEKVVDQMVEHGVDRGRLVVVGYPKFETVDLDSQPDFFGNGRPTFVYNPHFDPHLSSWYDCGPDLLRWFASKDGQHFNCIFAPHVMLFRKTLHISPEYKTSRRRPDVPAEALAAANILIDVDGLRLFDMSYMLAADAYIGDVSSQIYEFLARPRPAFFLDCRDGPDPRDEKWLMFRRAGPT</sequence>
<dbReference type="Proteomes" id="UP001142648">
    <property type="component" value="Unassembled WGS sequence"/>
</dbReference>
<accession>A0A9X2W3U5</accession>
<dbReference type="InterPro" id="IPR043148">
    <property type="entry name" value="TagF_C"/>
</dbReference>
<evidence type="ECO:0008006" key="3">
    <source>
        <dbReference type="Google" id="ProtNLM"/>
    </source>
</evidence>
<evidence type="ECO:0000313" key="1">
    <source>
        <dbReference type="EMBL" id="MCT2560242.1"/>
    </source>
</evidence>
<name>A0A9X2W3U5_9SPHN</name>
<protein>
    <recommendedName>
        <fullName evidence="3">CDP-Glycerol:Poly(Glycerophosphate) glycerophosphotransferase</fullName>
    </recommendedName>
</protein>
<dbReference type="RefSeq" id="WP_259963362.1">
    <property type="nucleotide sequence ID" value="NZ_JAOAMV010000020.1"/>
</dbReference>
<reference evidence="1" key="1">
    <citation type="submission" date="2022-09" db="EMBL/GenBank/DDBJ databases">
        <title>The genome sequence of Tsuneonella sp. YG55.</title>
        <authorList>
            <person name="Liu Y."/>
        </authorList>
    </citation>
    <scope>NUCLEOTIDE SEQUENCE</scope>
    <source>
        <strain evidence="1">YG55</strain>
    </source>
</reference>
<keyword evidence="2" id="KW-1185">Reference proteome</keyword>